<organism evidence="6 7">
    <name type="scientific">Methylovorus glucosotrophus (strain SIP3-4)</name>
    <dbReference type="NCBI Taxonomy" id="582744"/>
    <lineage>
        <taxon>Bacteria</taxon>
        <taxon>Pseudomonadati</taxon>
        <taxon>Pseudomonadota</taxon>
        <taxon>Betaproteobacteria</taxon>
        <taxon>Nitrosomonadales</taxon>
        <taxon>Methylophilaceae</taxon>
        <taxon>Methylovorus</taxon>
    </lineage>
</organism>
<keyword evidence="3" id="KW-0238">DNA-binding</keyword>
<evidence type="ECO:0000256" key="3">
    <source>
        <dbReference type="ARBA" id="ARBA00023125"/>
    </source>
</evidence>
<protein>
    <submittedName>
        <fullName evidence="6">Transcriptional regulator, LysR family</fullName>
    </submittedName>
</protein>
<dbReference type="InterPro" id="IPR005119">
    <property type="entry name" value="LysR_subst-bd"/>
</dbReference>
<dbReference type="SUPFAM" id="SSF46785">
    <property type="entry name" value="Winged helix' DNA-binding domain"/>
    <property type="match status" value="1"/>
</dbReference>
<evidence type="ECO:0000256" key="2">
    <source>
        <dbReference type="ARBA" id="ARBA00023015"/>
    </source>
</evidence>
<evidence type="ECO:0000313" key="6">
    <source>
        <dbReference type="EMBL" id="ACT50224.1"/>
    </source>
</evidence>
<sequence length="300" mass="32473">MNTSLTMDALEVLDAIARKGSFAAAAESLFRVPSAITYTVRKLESDLGIAIFDRKGHRAELTEAGAELLREGRRLLQAAQEIESRVKRVATGVETELGIALSDLFTVAPIYRVLEKFYAQGFGTRIRLMREVYGGSWDALVTGRADISIGAPGDGPPGGGYITHTMGTVEFDYAVAPHHPLAALPEPLQNQDIQQYRSISAADSSRDLAPRTSGILQGQDVLTVSDMASKLLAQQRGLGVGYLPRTMAAKHVANGTLVIKQVAEPKPEVPCFLAWRSDGGKAQAWLIREFSQLALDELLI</sequence>
<dbReference type="eggNOG" id="COG0583">
    <property type="taxonomic scope" value="Bacteria"/>
</dbReference>
<evidence type="ECO:0000256" key="1">
    <source>
        <dbReference type="ARBA" id="ARBA00009437"/>
    </source>
</evidence>
<name>C6XCE9_METGS</name>
<dbReference type="PROSITE" id="PS50931">
    <property type="entry name" value="HTH_LYSR"/>
    <property type="match status" value="1"/>
</dbReference>
<dbReference type="OrthoDB" id="5293066at2"/>
<dbReference type="GO" id="GO:0003700">
    <property type="term" value="F:DNA-binding transcription factor activity"/>
    <property type="evidence" value="ECO:0007669"/>
    <property type="project" value="InterPro"/>
</dbReference>
<reference evidence="6 7" key="2">
    <citation type="journal article" date="2011" name="J. Bacteriol.">
        <title>Genomes of three methylotrophs from a single niche uncover genetic and metabolic divergence of Methylophilaceae.</title>
        <authorList>
            <person name="Lapidus A."/>
            <person name="Clum A."/>
            <person name="Labutti K."/>
            <person name="Kaluzhnaya M.G."/>
            <person name="Lim S."/>
            <person name="Beck D.A."/>
            <person name="Glavina Del Rio T."/>
            <person name="Nolan M."/>
            <person name="Mavromatis K."/>
            <person name="Huntemann M."/>
            <person name="Lucas S."/>
            <person name="Lidstrom M.E."/>
            <person name="Ivanova N."/>
            <person name="Chistoserdova L."/>
        </authorList>
    </citation>
    <scope>NUCLEOTIDE SEQUENCE [LARGE SCALE GENOMIC DNA]</scope>
    <source>
        <strain evidence="6 7">SIP3-4</strain>
    </source>
</reference>
<dbReference type="KEGG" id="mei:Msip34_0977"/>
<proteinExistence type="inferred from homology"/>
<dbReference type="EMBL" id="CP001674">
    <property type="protein sequence ID" value="ACT50224.1"/>
    <property type="molecule type" value="Genomic_DNA"/>
</dbReference>
<evidence type="ECO:0000313" key="7">
    <source>
        <dbReference type="Proteomes" id="UP000002743"/>
    </source>
</evidence>
<reference evidence="7" key="1">
    <citation type="submission" date="2009-07" db="EMBL/GenBank/DDBJ databases">
        <title>Complete sequence of chromosome of Methylovorus sp. SIP3-4.</title>
        <authorList>
            <person name="Lucas S."/>
            <person name="Copeland A."/>
            <person name="Lapidus A."/>
            <person name="Glavina del Rio T."/>
            <person name="Tice H."/>
            <person name="Bruce D."/>
            <person name="Goodwin L."/>
            <person name="Pitluck S."/>
            <person name="Clum A."/>
            <person name="Larimer F."/>
            <person name="Land M."/>
            <person name="Hauser L."/>
            <person name="Kyrpides N."/>
            <person name="Mikhailova N."/>
            <person name="Kayluzhnaya M."/>
            <person name="Chistoserdova L."/>
        </authorList>
    </citation>
    <scope>NUCLEOTIDE SEQUENCE [LARGE SCALE GENOMIC DNA]</scope>
    <source>
        <strain evidence="7">SIP3-4</strain>
    </source>
</reference>
<dbReference type="InterPro" id="IPR000847">
    <property type="entry name" value="LysR_HTH_N"/>
</dbReference>
<dbReference type="InterPro" id="IPR036388">
    <property type="entry name" value="WH-like_DNA-bd_sf"/>
</dbReference>
<dbReference type="RefSeq" id="WP_013441808.1">
    <property type="nucleotide sequence ID" value="NC_012969.1"/>
</dbReference>
<dbReference type="STRING" id="582744.Msip34_0977"/>
<keyword evidence="4" id="KW-0804">Transcription</keyword>
<dbReference type="PANTHER" id="PTHR30126:SF4">
    <property type="entry name" value="LYSR FAMILY TRANSCRIPTIONAL REGULATOR"/>
    <property type="match status" value="1"/>
</dbReference>
<keyword evidence="7" id="KW-1185">Reference proteome</keyword>
<evidence type="ECO:0000256" key="4">
    <source>
        <dbReference type="ARBA" id="ARBA00023163"/>
    </source>
</evidence>
<dbReference type="Gene3D" id="1.10.10.10">
    <property type="entry name" value="Winged helix-like DNA-binding domain superfamily/Winged helix DNA-binding domain"/>
    <property type="match status" value="1"/>
</dbReference>
<keyword evidence="2" id="KW-0805">Transcription regulation</keyword>
<evidence type="ECO:0000259" key="5">
    <source>
        <dbReference type="PROSITE" id="PS50931"/>
    </source>
</evidence>
<dbReference type="Proteomes" id="UP000002743">
    <property type="component" value="Chromosome"/>
</dbReference>
<gene>
    <name evidence="6" type="ordered locus">Msip34_0977</name>
</gene>
<dbReference type="SUPFAM" id="SSF53850">
    <property type="entry name" value="Periplasmic binding protein-like II"/>
    <property type="match status" value="1"/>
</dbReference>
<feature type="domain" description="HTH lysR-type" evidence="5">
    <location>
        <begin position="5"/>
        <end position="62"/>
    </location>
</feature>
<dbReference type="Pfam" id="PF03466">
    <property type="entry name" value="LysR_substrate"/>
    <property type="match status" value="1"/>
</dbReference>
<accession>C6XCE9</accession>
<dbReference type="InterPro" id="IPR036390">
    <property type="entry name" value="WH_DNA-bd_sf"/>
</dbReference>
<dbReference type="PANTHER" id="PTHR30126">
    <property type="entry name" value="HTH-TYPE TRANSCRIPTIONAL REGULATOR"/>
    <property type="match status" value="1"/>
</dbReference>
<dbReference type="Gene3D" id="3.40.190.290">
    <property type="match status" value="1"/>
</dbReference>
<dbReference type="Pfam" id="PF00126">
    <property type="entry name" value="HTH_1"/>
    <property type="match status" value="1"/>
</dbReference>
<dbReference type="GO" id="GO:0000976">
    <property type="term" value="F:transcription cis-regulatory region binding"/>
    <property type="evidence" value="ECO:0007669"/>
    <property type="project" value="TreeGrafter"/>
</dbReference>
<dbReference type="HOGENOM" id="CLU_039613_35_1_4"/>
<dbReference type="AlphaFoldDB" id="C6XCE9"/>
<comment type="similarity">
    <text evidence="1">Belongs to the LysR transcriptional regulatory family.</text>
</comment>